<protein>
    <submittedName>
        <fullName evidence="2">LicD family protein</fullName>
    </submittedName>
</protein>
<dbReference type="InterPro" id="IPR007074">
    <property type="entry name" value="LicD/FKTN/FKRP_NTP_transf"/>
</dbReference>
<reference evidence="2" key="1">
    <citation type="journal article" date="2021" name="PeerJ">
        <title>Extensive microbial diversity within the chicken gut microbiome revealed by metagenomics and culture.</title>
        <authorList>
            <person name="Gilroy R."/>
            <person name="Ravi A."/>
            <person name="Getino M."/>
            <person name="Pursley I."/>
            <person name="Horton D.L."/>
            <person name="Alikhan N.F."/>
            <person name="Baker D."/>
            <person name="Gharbi K."/>
            <person name="Hall N."/>
            <person name="Watson M."/>
            <person name="Adriaenssens E.M."/>
            <person name="Foster-Nyarko E."/>
            <person name="Jarju S."/>
            <person name="Secka A."/>
            <person name="Antonio M."/>
            <person name="Oren A."/>
            <person name="Chaudhuri R.R."/>
            <person name="La Ragione R."/>
            <person name="Hildebrand F."/>
            <person name="Pallen M.J."/>
        </authorList>
    </citation>
    <scope>NUCLEOTIDE SEQUENCE</scope>
    <source>
        <strain evidence="2">ChiSjej1B19-8411</strain>
    </source>
</reference>
<dbReference type="PANTHER" id="PTHR43404">
    <property type="entry name" value="LIPOPOLYSACCHARIDE CHOLINEPHOSPHOTRANSFERASE LICD"/>
    <property type="match status" value="1"/>
</dbReference>
<gene>
    <name evidence="2" type="ORF">IAA45_11020</name>
</gene>
<reference evidence="2" key="2">
    <citation type="submission" date="2021-04" db="EMBL/GenBank/DDBJ databases">
        <authorList>
            <person name="Gilroy R."/>
        </authorList>
    </citation>
    <scope>NUCLEOTIDE SEQUENCE</scope>
    <source>
        <strain evidence="2">ChiSjej1B19-8411</strain>
    </source>
</reference>
<evidence type="ECO:0000313" key="2">
    <source>
        <dbReference type="EMBL" id="HIX60227.1"/>
    </source>
</evidence>
<dbReference type="Pfam" id="PF04991">
    <property type="entry name" value="LicD"/>
    <property type="match status" value="1"/>
</dbReference>
<evidence type="ECO:0000259" key="1">
    <source>
        <dbReference type="Pfam" id="PF04991"/>
    </source>
</evidence>
<feature type="domain" description="LicD/FKTN/FKRP nucleotidyltransferase" evidence="1">
    <location>
        <begin position="44"/>
        <end position="272"/>
    </location>
</feature>
<evidence type="ECO:0000313" key="3">
    <source>
        <dbReference type="Proteomes" id="UP000886817"/>
    </source>
</evidence>
<organism evidence="2 3">
    <name type="scientific">Candidatus Blautia gallistercoris</name>
    <dbReference type="NCBI Taxonomy" id="2838490"/>
    <lineage>
        <taxon>Bacteria</taxon>
        <taxon>Bacillati</taxon>
        <taxon>Bacillota</taxon>
        <taxon>Clostridia</taxon>
        <taxon>Lachnospirales</taxon>
        <taxon>Lachnospiraceae</taxon>
        <taxon>Blautia</taxon>
    </lineage>
</organism>
<dbReference type="Proteomes" id="UP000886817">
    <property type="component" value="Unassembled WGS sequence"/>
</dbReference>
<proteinExistence type="predicted"/>
<comment type="caution">
    <text evidence="2">The sequence shown here is derived from an EMBL/GenBank/DDBJ whole genome shotgun (WGS) entry which is preliminary data.</text>
</comment>
<dbReference type="EMBL" id="DXEX01000235">
    <property type="protein sequence ID" value="HIX60227.1"/>
    <property type="molecule type" value="Genomic_DNA"/>
</dbReference>
<sequence>MLYLKQYEEGEDYTVNQYKKYDPDVLEKLHAEELSVLKEFIRVCKKYDLRYFALFGTNIGAARHQGFIPWDDDIDIGMLREDYEKLLKVVPEECQGRYRVVGPDCEEKFYNLVPHFCKTGTRFATNYDHGRYNMGIGMDIFVYDYLADDEKQRKKQVRLTSFWRSLYLVYHVDFFRNSVFKEGNLLPRLAAGAAHRILRRIPRADAFFYRQYLSHARAFRRKTAYVTQFCDTMALQSAIAWDELLPLRELPFEDIQICVPAEYDKLLTRVYGDYMELPPEEKRQNHYPYLLDFGDGHRICQED</sequence>
<dbReference type="GO" id="GO:0009100">
    <property type="term" value="P:glycoprotein metabolic process"/>
    <property type="evidence" value="ECO:0007669"/>
    <property type="project" value="UniProtKB-ARBA"/>
</dbReference>
<accession>A0A9D1WLB7</accession>
<dbReference type="InterPro" id="IPR052942">
    <property type="entry name" value="LPS_cholinephosphotransferase"/>
</dbReference>
<dbReference type="AlphaFoldDB" id="A0A9D1WLB7"/>
<name>A0A9D1WLB7_9FIRM</name>
<dbReference type="PANTHER" id="PTHR43404:SF2">
    <property type="entry name" value="LIPOPOLYSACCHARIDE CHOLINEPHOSPHOTRANSFERASE LICD"/>
    <property type="match status" value="1"/>
</dbReference>